<dbReference type="CDD" id="cd01948">
    <property type="entry name" value="EAL"/>
    <property type="match status" value="1"/>
</dbReference>
<keyword evidence="4" id="KW-1185">Reference proteome</keyword>
<keyword evidence="1" id="KW-0472">Membrane</keyword>
<dbReference type="PANTHER" id="PTHR33121:SF70">
    <property type="entry name" value="SIGNALING PROTEIN YKOW"/>
    <property type="match status" value="1"/>
</dbReference>
<feature type="transmembrane region" description="Helical" evidence="1">
    <location>
        <begin position="226"/>
        <end position="243"/>
    </location>
</feature>
<dbReference type="RefSeq" id="WP_408159240.1">
    <property type="nucleotide sequence ID" value="NZ_JAQQFM010000007.1"/>
</dbReference>
<dbReference type="InterPro" id="IPR001633">
    <property type="entry name" value="EAL_dom"/>
</dbReference>
<accession>A0ABW9AF65</accession>
<feature type="transmembrane region" description="Helical" evidence="1">
    <location>
        <begin position="12"/>
        <end position="33"/>
    </location>
</feature>
<dbReference type="Pfam" id="PF00563">
    <property type="entry name" value="EAL"/>
    <property type="match status" value="1"/>
</dbReference>
<dbReference type="PANTHER" id="PTHR33121">
    <property type="entry name" value="CYCLIC DI-GMP PHOSPHODIESTERASE PDEF"/>
    <property type="match status" value="1"/>
</dbReference>
<dbReference type="SMART" id="SM00052">
    <property type="entry name" value="EAL"/>
    <property type="match status" value="1"/>
</dbReference>
<feature type="transmembrane region" description="Helical" evidence="1">
    <location>
        <begin position="148"/>
        <end position="168"/>
    </location>
</feature>
<protein>
    <submittedName>
        <fullName evidence="3">EAL domain-containing protein</fullName>
    </submittedName>
</protein>
<evidence type="ECO:0000313" key="4">
    <source>
        <dbReference type="Proteomes" id="UP001629246"/>
    </source>
</evidence>
<evidence type="ECO:0000256" key="1">
    <source>
        <dbReference type="SAM" id="Phobius"/>
    </source>
</evidence>
<sequence length="548" mass="60711">MVFETFGLTSAWSASFPGLMSGLLYMCFAIPIVHVFDRVAEHTSFSFDPHSRRVSASMAAISVGCMIWALLVVDFSMSSQRADFDLKLHHGILALMVVIASARMTVPAICIGLNRGRIVFYSMALALGILVAHLIISMSYIDGEHWPAINPLAALGAIVSMTCIAGFMGWRHRSSKLRALRASYVAQPWIEKLLCGAAILMAHWLLSNVLELPLPDRLRQPDNLVVRTSVVVIFALMVSYEYMQKIRVDQSRQMQLRRGLSMIRVASGTSLSTPDASLALIADHLSELMKPEQLVLHFQPIVNLDKQRQCHFEALLRIRHPLLGALNPENFMLVCELQNRTCEVDRLILENAMNALKNWAQGGTQDIRISVNVAPSTIMEDDFSAWLTAQLASRQLKSASLQLELTEHAVISNGTGMLTALARLSGAGIVVVMDDFGSGYSSLAVLGDLPVRGIKCDRLFMRDLLTDWSRQTLLRHMRQITQELSLSLTIEGVETKEELAMVRRLGFRRVQGYVFSKAVPPEQVPQWADADRAALPPLTDLGPKPALG</sequence>
<reference evidence="3 4" key="1">
    <citation type="journal article" date="2024" name="Chem. Sci.">
        <title>Discovery of megapolipeptins by genome mining of a Burkholderiales bacteria collection.</title>
        <authorList>
            <person name="Paulo B.S."/>
            <person name="Recchia M.J.J."/>
            <person name="Lee S."/>
            <person name="Fergusson C.H."/>
            <person name="Romanowski S.B."/>
            <person name="Hernandez A."/>
            <person name="Krull N."/>
            <person name="Liu D.Y."/>
            <person name="Cavanagh H."/>
            <person name="Bos A."/>
            <person name="Gray C.A."/>
            <person name="Murphy B.T."/>
            <person name="Linington R.G."/>
            <person name="Eustaquio A.S."/>
        </authorList>
    </citation>
    <scope>NUCLEOTIDE SEQUENCE [LARGE SCALE GENOMIC DNA]</scope>
    <source>
        <strain evidence="3 4">RL21-008-BIB-A</strain>
    </source>
</reference>
<keyword evidence="1" id="KW-1133">Transmembrane helix</keyword>
<evidence type="ECO:0000259" key="2">
    <source>
        <dbReference type="PROSITE" id="PS50883"/>
    </source>
</evidence>
<organism evidence="3 4">
    <name type="scientific">Herbaspirillum lusitanum</name>
    <dbReference type="NCBI Taxonomy" id="213312"/>
    <lineage>
        <taxon>Bacteria</taxon>
        <taxon>Pseudomonadati</taxon>
        <taxon>Pseudomonadota</taxon>
        <taxon>Betaproteobacteria</taxon>
        <taxon>Burkholderiales</taxon>
        <taxon>Oxalobacteraceae</taxon>
        <taxon>Herbaspirillum</taxon>
    </lineage>
</organism>
<feature type="domain" description="EAL" evidence="2">
    <location>
        <begin position="278"/>
        <end position="532"/>
    </location>
</feature>
<dbReference type="Gene3D" id="3.20.20.450">
    <property type="entry name" value="EAL domain"/>
    <property type="match status" value="1"/>
</dbReference>
<comment type="caution">
    <text evidence="3">The sequence shown here is derived from an EMBL/GenBank/DDBJ whole genome shotgun (WGS) entry which is preliminary data.</text>
</comment>
<dbReference type="Proteomes" id="UP001629246">
    <property type="component" value="Unassembled WGS sequence"/>
</dbReference>
<dbReference type="PROSITE" id="PS50883">
    <property type="entry name" value="EAL"/>
    <property type="match status" value="1"/>
</dbReference>
<evidence type="ECO:0000313" key="3">
    <source>
        <dbReference type="EMBL" id="MFL9926042.1"/>
    </source>
</evidence>
<feature type="transmembrane region" description="Helical" evidence="1">
    <location>
        <begin position="54"/>
        <end position="71"/>
    </location>
</feature>
<dbReference type="InterPro" id="IPR035919">
    <property type="entry name" value="EAL_sf"/>
</dbReference>
<feature type="transmembrane region" description="Helical" evidence="1">
    <location>
        <begin position="189"/>
        <end position="206"/>
    </location>
</feature>
<feature type="transmembrane region" description="Helical" evidence="1">
    <location>
        <begin position="118"/>
        <end position="136"/>
    </location>
</feature>
<dbReference type="EMBL" id="JAQQFM010000007">
    <property type="protein sequence ID" value="MFL9926042.1"/>
    <property type="molecule type" value="Genomic_DNA"/>
</dbReference>
<keyword evidence="1" id="KW-0812">Transmembrane</keyword>
<gene>
    <name evidence="3" type="ORF">PQR62_17335</name>
</gene>
<dbReference type="SUPFAM" id="SSF141868">
    <property type="entry name" value="EAL domain-like"/>
    <property type="match status" value="1"/>
</dbReference>
<dbReference type="InterPro" id="IPR050706">
    <property type="entry name" value="Cyclic-di-GMP_PDE-like"/>
</dbReference>
<feature type="transmembrane region" description="Helical" evidence="1">
    <location>
        <begin position="91"/>
        <end position="111"/>
    </location>
</feature>
<name>A0ABW9AF65_9BURK</name>
<proteinExistence type="predicted"/>